<protein>
    <submittedName>
        <fullName evidence="1">Uncharacterized protein</fullName>
    </submittedName>
</protein>
<dbReference type="RefSeq" id="WP_092664236.1">
    <property type="nucleotide sequence ID" value="NZ_FOCX01000042.1"/>
</dbReference>
<dbReference type="OrthoDB" id="275233at2157"/>
<dbReference type="EMBL" id="FOCX01000042">
    <property type="protein sequence ID" value="SEP19046.1"/>
    <property type="molecule type" value="Genomic_DNA"/>
</dbReference>
<dbReference type="Proteomes" id="UP000198775">
    <property type="component" value="Unassembled WGS sequence"/>
</dbReference>
<dbReference type="AlphaFoldDB" id="A0A1H8VUF7"/>
<gene>
    <name evidence="1" type="ORF">SAMN05216388_104211</name>
</gene>
<name>A0A1H8VUF7_9EURY</name>
<sequence length="63" mass="6557">MVFGDIHREEAPAVGEPADATVQELAGIAPPCECGAEATQQIDGTDYCDECADDIKHGGGHDE</sequence>
<evidence type="ECO:0000313" key="2">
    <source>
        <dbReference type="Proteomes" id="UP000198775"/>
    </source>
</evidence>
<reference evidence="2" key="1">
    <citation type="submission" date="2016-10" db="EMBL/GenBank/DDBJ databases">
        <authorList>
            <person name="Varghese N."/>
            <person name="Submissions S."/>
        </authorList>
    </citation>
    <scope>NUCLEOTIDE SEQUENCE [LARGE SCALE GENOMIC DNA]</scope>
    <source>
        <strain evidence="2">IBRC-M 10043</strain>
    </source>
</reference>
<accession>A0A1H8VUF7</accession>
<organism evidence="1 2">
    <name type="scientific">Halorientalis persicus</name>
    <dbReference type="NCBI Taxonomy" id="1367881"/>
    <lineage>
        <taxon>Archaea</taxon>
        <taxon>Methanobacteriati</taxon>
        <taxon>Methanobacteriota</taxon>
        <taxon>Stenosarchaea group</taxon>
        <taxon>Halobacteria</taxon>
        <taxon>Halobacteriales</taxon>
        <taxon>Haloarculaceae</taxon>
        <taxon>Halorientalis</taxon>
    </lineage>
</organism>
<keyword evidence="2" id="KW-1185">Reference proteome</keyword>
<evidence type="ECO:0000313" key="1">
    <source>
        <dbReference type="EMBL" id="SEP19046.1"/>
    </source>
</evidence>
<proteinExistence type="predicted"/>